<evidence type="ECO:0000256" key="5">
    <source>
        <dbReference type="ARBA" id="ARBA00023134"/>
    </source>
</evidence>
<dbReference type="PANTHER" id="PTHR42908">
    <property type="entry name" value="TRANSLATION ELONGATION FACTOR-RELATED"/>
    <property type="match status" value="1"/>
</dbReference>
<protein>
    <recommendedName>
        <fullName evidence="7">Elongation factor EFG domain-containing protein</fullName>
    </recommendedName>
</protein>
<feature type="domain" description="Elongation factor EFG" evidence="7">
    <location>
        <begin position="43"/>
        <end position="132"/>
    </location>
</feature>
<dbReference type="InterPro" id="IPR035647">
    <property type="entry name" value="EFG_III/V"/>
</dbReference>
<dbReference type="FunFam" id="3.30.70.240:FF:000003">
    <property type="entry name" value="Translation elongation factor 2"/>
    <property type="match status" value="1"/>
</dbReference>
<feature type="region of interest" description="Disordered" evidence="6">
    <location>
        <begin position="176"/>
        <end position="203"/>
    </location>
</feature>
<reference evidence="8" key="3">
    <citation type="submission" date="2025-09" db="UniProtKB">
        <authorList>
            <consortium name="Ensembl"/>
        </authorList>
    </citation>
    <scope>IDENTIFICATION</scope>
</reference>
<dbReference type="GO" id="GO:0043022">
    <property type="term" value="F:ribosome binding"/>
    <property type="evidence" value="ECO:0007669"/>
    <property type="project" value="TreeGrafter"/>
</dbReference>
<dbReference type="InterPro" id="IPR020568">
    <property type="entry name" value="Ribosomal_Su5_D2-typ_SF"/>
</dbReference>
<evidence type="ECO:0000256" key="2">
    <source>
        <dbReference type="ARBA" id="ARBA00022741"/>
    </source>
</evidence>
<reference evidence="9" key="1">
    <citation type="submission" date="2018-06" db="EMBL/GenBank/DDBJ databases">
        <title>Genome assembly of Danube salmon.</title>
        <authorList>
            <person name="Macqueen D.J."/>
            <person name="Gundappa M.K."/>
        </authorList>
    </citation>
    <scope>NUCLEOTIDE SEQUENCE [LARGE SCALE GENOMIC DNA]</scope>
</reference>
<keyword evidence="2" id="KW-0547">Nucleotide-binding</keyword>
<dbReference type="Gene3D" id="3.30.70.240">
    <property type="match status" value="1"/>
</dbReference>
<dbReference type="GO" id="GO:0005829">
    <property type="term" value="C:cytosol"/>
    <property type="evidence" value="ECO:0007669"/>
    <property type="project" value="TreeGrafter"/>
</dbReference>
<evidence type="ECO:0000256" key="3">
    <source>
        <dbReference type="ARBA" id="ARBA00022768"/>
    </source>
</evidence>
<dbReference type="GO" id="GO:1990904">
    <property type="term" value="C:ribonucleoprotein complex"/>
    <property type="evidence" value="ECO:0007669"/>
    <property type="project" value="TreeGrafter"/>
</dbReference>
<dbReference type="SUPFAM" id="SSF54211">
    <property type="entry name" value="Ribosomal protein S5 domain 2-like"/>
    <property type="match status" value="1"/>
</dbReference>
<evidence type="ECO:0000313" key="8">
    <source>
        <dbReference type="Ensembl" id="ENSHHUP00000013552.1"/>
    </source>
</evidence>
<dbReference type="FunFam" id="3.30.230.10:FF:000193">
    <property type="entry name" value="Eukaryotic translation elongation factor 2a, tandem duplicate 1"/>
    <property type="match status" value="1"/>
</dbReference>
<dbReference type="SMART" id="SM00838">
    <property type="entry name" value="EFG_C"/>
    <property type="match status" value="1"/>
</dbReference>
<dbReference type="GeneTree" id="ENSGT00940000154662"/>
<proteinExistence type="predicted"/>
<dbReference type="Gene3D" id="3.30.230.10">
    <property type="match status" value="1"/>
</dbReference>
<dbReference type="PANTHER" id="PTHR42908:SF10">
    <property type="entry name" value="EUKARYOTIC TRANSLATION ELONGATION FACTOR 2"/>
    <property type="match status" value="1"/>
</dbReference>
<dbReference type="SUPFAM" id="SSF54980">
    <property type="entry name" value="EF-G C-terminal domain-like"/>
    <property type="match status" value="1"/>
</dbReference>
<dbReference type="STRING" id="62062.ENSHHUP00000013552"/>
<keyword evidence="5" id="KW-0342">GTP-binding</keyword>
<dbReference type="CDD" id="cd01681">
    <property type="entry name" value="aeEF2_snRNP_like_IV"/>
    <property type="match status" value="1"/>
</dbReference>
<dbReference type="CDD" id="cd04096">
    <property type="entry name" value="eEF2_snRNP_like_C"/>
    <property type="match status" value="1"/>
</dbReference>
<dbReference type="Pfam" id="PF03764">
    <property type="entry name" value="EFG_IV"/>
    <property type="match status" value="1"/>
</dbReference>
<dbReference type="Ensembl" id="ENSHHUT00000013991.1">
    <property type="protein sequence ID" value="ENSHHUP00000013552.1"/>
    <property type="gene ID" value="ENSHHUG00000008350.1"/>
</dbReference>
<reference evidence="8" key="2">
    <citation type="submission" date="2025-08" db="UniProtKB">
        <authorList>
            <consortium name="Ensembl"/>
        </authorList>
    </citation>
    <scope>IDENTIFICATION</scope>
</reference>
<evidence type="ECO:0000256" key="1">
    <source>
        <dbReference type="ARBA" id="ARBA00022490"/>
    </source>
</evidence>
<dbReference type="InterPro" id="IPR005517">
    <property type="entry name" value="Transl_elong_EFG/EF2_IV"/>
</dbReference>
<dbReference type="AlphaFoldDB" id="A0A4W5KBW5"/>
<organism evidence="8 9">
    <name type="scientific">Hucho hucho</name>
    <name type="common">huchen</name>
    <dbReference type="NCBI Taxonomy" id="62062"/>
    <lineage>
        <taxon>Eukaryota</taxon>
        <taxon>Metazoa</taxon>
        <taxon>Chordata</taxon>
        <taxon>Craniata</taxon>
        <taxon>Vertebrata</taxon>
        <taxon>Euteleostomi</taxon>
        <taxon>Actinopterygii</taxon>
        <taxon>Neopterygii</taxon>
        <taxon>Teleostei</taxon>
        <taxon>Protacanthopterygii</taxon>
        <taxon>Salmoniformes</taxon>
        <taxon>Salmonidae</taxon>
        <taxon>Salmoninae</taxon>
        <taxon>Hucho</taxon>
    </lineage>
</organism>
<keyword evidence="1" id="KW-0963">Cytoplasm</keyword>
<evidence type="ECO:0000256" key="4">
    <source>
        <dbReference type="ARBA" id="ARBA00022917"/>
    </source>
</evidence>
<evidence type="ECO:0000256" key="6">
    <source>
        <dbReference type="SAM" id="MobiDB-lite"/>
    </source>
</evidence>
<keyword evidence="4" id="KW-0648">Protein biosynthesis</keyword>
<sequence>MRGIRFDVHDVTLHADAIHRGGGQIIPTARRVIYASQLTAQPRLMEPVYLVEIQCPEHVVGGIYGVLNRKRGMVFEESQVAGTPIFIVKAFLPVNESFGFTADLRSNTGGQAFPQCVFDHWQILPGDPFDETSRPWQRNKRSILYPQRNKRSILYPQRNKRSILYPQRNKRSILYPQRNKRSTLYPQRNKRSTLHPQRNKSIL</sequence>
<accession>A0A4W5KBW5</accession>
<dbReference type="GO" id="GO:0003924">
    <property type="term" value="F:GTPase activity"/>
    <property type="evidence" value="ECO:0007669"/>
    <property type="project" value="TreeGrafter"/>
</dbReference>
<keyword evidence="3" id="KW-0251">Elongation factor</keyword>
<dbReference type="GO" id="GO:0003746">
    <property type="term" value="F:translation elongation factor activity"/>
    <property type="evidence" value="ECO:0007669"/>
    <property type="project" value="UniProtKB-KW"/>
</dbReference>
<dbReference type="InterPro" id="IPR014721">
    <property type="entry name" value="Ribsml_uS5_D2-typ_fold_subgr"/>
</dbReference>
<evidence type="ECO:0000313" key="9">
    <source>
        <dbReference type="Proteomes" id="UP000314982"/>
    </source>
</evidence>
<dbReference type="Pfam" id="PF00679">
    <property type="entry name" value="EFG_C"/>
    <property type="match status" value="1"/>
</dbReference>
<evidence type="ECO:0000259" key="7">
    <source>
        <dbReference type="SMART" id="SM00838"/>
    </source>
</evidence>
<name>A0A4W5KBW5_9TELE</name>
<feature type="compositionally biased region" description="Polar residues" evidence="6">
    <location>
        <begin position="194"/>
        <end position="203"/>
    </location>
</feature>
<dbReference type="Proteomes" id="UP000314982">
    <property type="component" value="Unassembled WGS sequence"/>
</dbReference>
<dbReference type="GO" id="GO:0005525">
    <property type="term" value="F:GTP binding"/>
    <property type="evidence" value="ECO:0007669"/>
    <property type="project" value="UniProtKB-KW"/>
</dbReference>
<keyword evidence="9" id="KW-1185">Reference proteome</keyword>
<dbReference type="InterPro" id="IPR000640">
    <property type="entry name" value="EFG_V-like"/>
</dbReference>